<evidence type="ECO:0000313" key="2">
    <source>
        <dbReference type="Proteomes" id="UP000190890"/>
    </source>
</evidence>
<evidence type="ECO:0000313" key="1">
    <source>
        <dbReference type="EMBL" id="OOM75438.1"/>
    </source>
</evidence>
<name>A0A1S8TCG9_9CLOT</name>
<gene>
    <name evidence="1" type="ORF">CLPUN_32490</name>
</gene>
<organism evidence="1 2">
    <name type="scientific">Clostridium puniceum</name>
    <dbReference type="NCBI Taxonomy" id="29367"/>
    <lineage>
        <taxon>Bacteria</taxon>
        <taxon>Bacillati</taxon>
        <taxon>Bacillota</taxon>
        <taxon>Clostridia</taxon>
        <taxon>Eubacteriales</taxon>
        <taxon>Clostridiaceae</taxon>
        <taxon>Clostridium</taxon>
    </lineage>
</organism>
<proteinExistence type="predicted"/>
<reference evidence="1 2" key="1">
    <citation type="submission" date="2016-05" db="EMBL/GenBank/DDBJ databases">
        <title>Microbial solvent formation.</title>
        <authorList>
            <person name="Poehlein A."/>
            <person name="Montoya Solano J.D."/>
            <person name="Flitsch S."/>
            <person name="Krabben P."/>
            <person name="Duerre P."/>
            <person name="Daniel R."/>
        </authorList>
    </citation>
    <scope>NUCLEOTIDE SEQUENCE [LARGE SCALE GENOMIC DNA]</scope>
    <source>
        <strain evidence="1 2">DSM 2619</strain>
    </source>
</reference>
<accession>A0A1S8TCG9</accession>
<comment type="caution">
    <text evidence="1">The sequence shown here is derived from an EMBL/GenBank/DDBJ whole genome shotgun (WGS) entry which is preliminary data.</text>
</comment>
<dbReference type="OrthoDB" id="1912669at2"/>
<dbReference type="Proteomes" id="UP000190890">
    <property type="component" value="Unassembled WGS sequence"/>
</dbReference>
<dbReference type="AlphaFoldDB" id="A0A1S8TCG9"/>
<keyword evidence="2" id="KW-1185">Reference proteome</keyword>
<dbReference type="EMBL" id="LZZM01000185">
    <property type="protein sequence ID" value="OOM75438.1"/>
    <property type="molecule type" value="Genomic_DNA"/>
</dbReference>
<protein>
    <submittedName>
        <fullName evidence="1">Uncharacterized protein</fullName>
    </submittedName>
</protein>
<sequence length="102" mass="11319">MKFKIFIIVFLISTIALTEIPKAIFVSDTYKQGIYNISTPQEFNATAKLVINPPTTLLIIDSVGNQKFYKKFDNLNEIINLGTIRNGDLIAVIGNGEVAITK</sequence>
<dbReference type="RefSeq" id="WP_077848303.1">
    <property type="nucleotide sequence ID" value="NZ_LZZM01000185.1"/>
</dbReference>